<feature type="domain" description="HNH nuclease" evidence="1">
    <location>
        <begin position="59"/>
        <end position="100"/>
    </location>
</feature>
<name>A0A0F9C6D4_9ZZZZ</name>
<reference evidence="2" key="1">
    <citation type="journal article" date="2015" name="Nature">
        <title>Complex archaea that bridge the gap between prokaryotes and eukaryotes.</title>
        <authorList>
            <person name="Spang A."/>
            <person name="Saw J.H."/>
            <person name="Jorgensen S.L."/>
            <person name="Zaremba-Niedzwiedzka K."/>
            <person name="Martijn J."/>
            <person name="Lind A.E."/>
            <person name="van Eijk R."/>
            <person name="Schleper C."/>
            <person name="Guy L."/>
            <person name="Ettema T.J."/>
        </authorList>
    </citation>
    <scope>NUCLEOTIDE SEQUENCE</scope>
</reference>
<comment type="caution">
    <text evidence="2">The sequence shown here is derived from an EMBL/GenBank/DDBJ whole genome shotgun (WGS) entry which is preliminary data.</text>
</comment>
<evidence type="ECO:0000313" key="2">
    <source>
        <dbReference type="EMBL" id="KKL44868.1"/>
    </source>
</evidence>
<proteinExistence type="predicted"/>
<dbReference type="InterPro" id="IPR044925">
    <property type="entry name" value="His-Me_finger_sf"/>
</dbReference>
<dbReference type="SUPFAM" id="SSF54060">
    <property type="entry name" value="His-Me finger endonucleases"/>
    <property type="match status" value="1"/>
</dbReference>
<dbReference type="Gene3D" id="3.90.75.20">
    <property type="match status" value="1"/>
</dbReference>
<organism evidence="2">
    <name type="scientific">marine sediment metagenome</name>
    <dbReference type="NCBI Taxonomy" id="412755"/>
    <lineage>
        <taxon>unclassified sequences</taxon>
        <taxon>metagenomes</taxon>
        <taxon>ecological metagenomes</taxon>
    </lineage>
</organism>
<sequence length="160" mass="18496">MSTGVYERPEPVVRFRKKWKLSTEHSYKGTQCWEWVAYTRTDGYGEFGIPKGKGKTCLSHIWAYKHFCGSIREGLQLDHLCRIRHCVNPEHLEAVTQQENIRRGEAGQHNARKTQCPHGHPYSKKNTYLRPGGGRTCRACKNASSRAARGRRRLDLRKMV</sequence>
<dbReference type="EMBL" id="LAZR01034598">
    <property type="protein sequence ID" value="KKL44868.1"/>
    <property type="molecule type" value="Genomic_DNA"/>
</dbReference>
<dbReference type="InterPro" id="IPR003615">
    <property type="entry name" value="HNH_nuc"/>
</dbReference>
<dbReference type="AlphaFoldDB" id="A0A0F9C6D4"/>
<protein>
    <recommendedName>
        <fullName evidence="1">HNH nuclease domain-containing protein</fullName>
    </recommendedName>
</protein>
<accession>A0A0F9C6D4</accession>
<dbReference type="Pfam" id="PF13392">
    <property type="entry name" value="HNH_3"/>
    <property type="match status" value="1"/>
</dbReference>
<gene>
    <name evidence="2" type="ORF">LCGC14_2361410</name>
</gene>
<evidence type="ECO:0000259" key="1">
    <source>
        <dbReference type="Pfam" id="PF13392"/>
    </source>
</evidence>